<dbReference type="GO" id="GO:0050909">
    <property type="term" value="P:sensory perception of taste"/>
    <property type="evidence" value="ECO:0007669"/>
    <property type="project" value="InterPro"/>
</dbReference>
<dbReference type="GO" id="GO:0008049">
    <property type="term" value="P:male courtship behavior"/>
    <property type="evidence" value="ECO:0007669"/>
    <property type="project" value="TreeGrafter"/>
</dbReference>
<comment type="similarity">
    <text evidence="8">Belongs to the insect chemoreceptor superfamily. Gustatory receptor (GR) family.</text>
</comment>
<dbReference type="PANTHER" id="PTHR21143:SF133">
    <property type="entry name" value="GUSTATORY AND PHEROMONE RECEPTOR 32A-RELATED"/>
    <property type="match status" value="1"/>
</dbReference>
<feature type="transmembrane region" description="Helical" evidence="8">
    <location>
        <begin position="118"/>
        <end position="138"/>
    </location>
</feature>
<dbReference type="PANTHER" id="PTHR21143">
    <property type="entry name" value="INVERTEBRATE GUSTATORY RECEPTOR"/>
    <property type="match status" value="1"/>
</dbReference>
<keyword evidence="5 8" id="KW-0472">Membrane</keyword>
<sequence length="367" mass="42654">MCILEDIPFWLRIIYRLHGIINFSCSTSGSFYSRCFTRLCCVPILAFYTYCCSMWLVRRINGSNTTVDKIDLIVSSVGVLSTTVSLLTFILRSNRLKFFLLQLNELKLNYNRKLKNDYLKNSVFVVTALLWSFLLVFPRTFVSVAYYVLPAVIGLFDHLFLSEILEFVRLELVLINEELHRKATGMLSIRTTSIKNTVIHDLKDKEIYFILARIEEITLRHSDLVVLALDINKLFDITTISSMITWLVYVVDAIYYLIHIADISFFDLIFTCLYALLFFLWLPVMARTYRLARKEVNQTSEFVHDIWNQRCQTGNLGKTMLHLQLVSVRLFSNKLCFTAGNFFNLDETFCHIMVGAAATYVVILLQF</sequence>
<feature type="transmembrane region" description="Helical" evidence="8">
    <location>
        <begin position="234"/>
        <end position="258"/>
    </location>
</feature>
<comment type="function">
    <text evidence="8">Gustatory receptor which mediates acceptance or avoidance behavior, depending on its substrates.</text>
</comment>
<evidence type="ECO:0000256" key="7">
    <source>
        <dbReference type="ARBA" id="ARBA00023224"/>
    </source>
</evidence>
<comment type="subcellular location">
    <subcellularLocation>
        <location evidence="1 8">Cell membrane</location>
        <topology evidence="1 8">Multi-pass membrane protein</topology>
    </subcellularLocation>
</comment>
<dbReference type="Proteomes" id="UP001168821">
    <property type="component" value="Unassembled WGS sequence"/>
</dbReference>
<keyword evidence="3 8" id="KW-0812">Transmembrane</keyword>
<evidence type="ECO:0000256" key="6">
    <source>
        <dbReference type="ARBA" id="ARBA00023170"/>
    </source>
</evidence>
<feature type="transmembrane region" description="Helical" evidence="8">
    <location>
        <begin position="144"/>
        <end position="161"/>
    </location>
</feature>
<protein>
    <recommendedName>
        <fullName evidence="8">Gustatory receptor</fullName>
    </recommendedName>
</protein>
<evidence type="ECO:0000256" key="1">
    <source>
        <dbReference type="ARBA" id="ARBA00004651"/>
    </source>
</evidence>
<comment type="caution">
    <text evidence="8">Lacks conserved residue(s) required for the propagation of feature annotation.</text>
</comment>
<evidence type="ECO:0000256" key="3">
    <source>
        <dbReference type="ARBA" id="ARBA00022692"/>
    </source>
</evidence>
<evidence type="ECO:0000313" key="10">
    <source>
        <dbReference type="Proteomes" id="UP001168821"/>
    </source>
</evidence>
<evidence type="ECO:0000256" key="4">
    <source>
        <dbReference type="ARBA" id="ARBA00022989"/>
    </source>
</evidence>
<feature type="transmembrane region" description="Helical" evidence="8">
    <location>
        <begin position="72"/>
        <end position="91"/>
    </location>
</feature>
<organism evidence="9 10">
    <name type="scientific">Zophobas morio</name>
    <dbReference type="NCBI Taxonomy" id="2755281"/>
    <lineage>
        <taxon>Eukaryota</taxon>
        <taxon>Metazoa</taxon>
        <taxon>Ecdysozoa</taxon>
        <taxon>Arthropoda</taxon>
        <taxon>Hexapoda</taxon>
        <taxon>Insecta</taxon>
        <taxon>Pterygota</taxon>
        <taxon>Neoptera</taxon>
        <taxon>Endopterygota</taxon>
        <taxon>Coleoptera</taxon>
        <taxon>Polyphaga</taxon>
        <taxon>Cucujiformia</taxon>
        <taxon>Tenebrionidae</taxon>
        <taxon>Zophobas</taxon>
    </lineage>
</organism>
<keyword evidence="4 8" id="KW-1133">Transmembrane helix</keyword>
<dbReference type="GO" id="GO:0007635">
    <property type="term" value="P:chemosensory behavior"/>
    <property type="evidence" value="ECO:0007669"/>
    <property type="project" value="TreeGrafter"/>
</dbReference>
<keyword evidence="7 8" id="KW-0807">Transducer</keyword>
<gene>
    <name evidence="9" type="ORF">Zmor_020428</name>
</gene>
<evidence type="ECO:0000256" key="5">
    <source>
        <dbReference type="ARBA" id="ARBA00023136"/>
    </source>
</evidence>
<dbReference type="GO" id="GO:0030425">
    <property type="term" value="C:dendrite"/>
    <property type="evidence" value="ECO:0007669"/>
    <property type="project" value="TreeGrafter"/>
</dbReference>
<dbReference type="GO" id="GO:0005886">
    <property type="term" value="C:plasma membrane"/>
    <property type="evidence" value="ECO:0007669"/>
    <property type="project" value="UniProtKB-SubCell"/>
</dbReference>
<proteinExistence type="inferred from homology"/>
<evidence type="ECO:0000256" key="2">
    <source>
        <dbReference type="ARBA" id="ARBA00022475"/>
    </source>
</evidence>
<feature type="transmembrane region" description="Helical" evidence="8">
    <location>
        <begin position="36"/>
        <end position="57"/>
    </location>
</feature>
<accession>A0AA38MAB2</accession>
<dbReference type="GO" id="GO:0030424">
    <property type="term" value="C:axon"/>
    <property type="evidence" value="ECO:0007669"/>
    <property type="project" value="TreeGrafter"/>
</dbReference>
<dbReference type="GO" id="GO:0007165">
    <property type="term" value="P:signal transduction"/>
    <property type="evidence" value="ECO:0007669"/>
    <property type="project" value="UniProtKB-KW"/>
</dbReference>
<dbReference type="EMBL" id="JALNTZ010000006">
    <property type="protein sequence ID" value="KAJ3648637.1"/>
    <property type="molecule type" value="Genomic_DNA"/>
</dbReference>
<keyword evidence="2 8" id="KW-1003">Cell membrane</keyword>
<dbReference type="InterPro" id="IPR013604">
    <property type="entry name" value="7TM_chemorcpt"/>
</dbReference>
<dbReference type="Pfam" id="PF08395">
    <property type="entry name" value="7tm_7"/>
    <property type="match status" value="1"/>
</dbReference>
<evidence type="ECO:0000313" key="9">
    <source>
        <dbReference type="EMBL" id="KAJ3648637.1"/>
    </source>
</evidence>
<name>A0AA38MAB2_9CUCU</name>
<dbReference type="GO" id="GO:0043025">
    <property type="term" value="C:neuronal cell body"/>
    <property type="evidence" value="ECO:0007669"/>
    <property type="project" value="TreeGrafter"/>
</dbReference>
<keyword evidence="10" id="KW-1185">Reference proteome</keyword>
<comment type="caution">
    <text evidence="9">The sequence shown here is derived from an EMBL/GenBank/DDBJ whole genome shotgun (WGS) entry which is preliminary data.</text>
</comment>
<feature type="transmembrane region" description="Helical" evidence="8">
    <location>
        <begin position="264"/>
        <end position="284"/>
    </location>
</feature>
<evidence type="ECO:0000256" key="8">
    <source>
        <dbReference type="RuleBase" id="RU363108"/>
    </source>
</evidence>
<dbReference type="AlphaFoldDB" id="A0AA38MAB2"/>
<keyword evidence="6 8" id="KW-0675">Receptor</keyword>
<reference evidence="9" key="1">
    <citation type="journal article" date="2023" name="G3 (Bethesda)">
        <title>Whole genome assemblies of Zophobas morio and Tenebrio molitor.</title>
        <authorList>
            <person name="Kaur S."/>
            <person name="Stinson S.A."/>
            <person name="diCenzo G.C."/>
        </authorList>
    </citation>
    <scope>NUCLEOTIDE SEQUENCE</scope>
    <source>
        <strain evidence="9">QUZm001</strain>
    </source>
</reference>